<feature type="binding site" evidence="9">
    <location>
        <position position="70"/>
    </location>
    <ligand>
        <name>Mg(2+)</name>
        <dbReference type="ChEBI" id="CHEBI:18420"/>
        <label>1</label>
        <note>catalytic</note>
    </ligand>
</feature>
<comment type="catalytic activity">
    <reaction evidence="1 10">
        <text>a myo-inositol phosphate + H2O = myo-inositol + phosphate</text>
        <dbReference type="Rhea" id="RHEA:24056"/>
        <dbReference type="ChEBI" id="CHEBI:15377"/>
        <dbReference type="ChEBI" id="CHEBI:17268"/>
        <dbReference type="ChEBI" id="CHEBI:43474"/>
        <dbReference type="ChEBI" id="CHEBI:84139"/>
        <dbReference type="EC" id="3.1.3.25"/>
    </reaction>
</comment>
<keyword evidence="6 9" id="KW-0460">Magnesium</keyword>
<dbReference type="GO" id="GO:0008934">
    <property type="term" value="F:inositol monophosphate 1-phosphatase activity"/>
    <property type="evidence" value="ECO:0007669"/>
    <property type="project" value="InterPro"/>
</dbReference>
<accession>A0A660L867</accession>
<dbReference type="EMBL" id="RBIL01000001">
    <property type="protein sequence ID" value="RKQ90566.1"/>
    <property type="molecule type" value="Genomic_DNA"/>
</dbReference>
<dbReference type="Gene3D" id="3.30.540.10">
    <property type="entry name" value="Fructose-1,6-Bisphosphatase, subunit A, domain 1"/>
    <property type="match status" value="1"/>
</dbReference>
<sequence length="257" mass="27056">MTNTAELRALAEAIAREAGALLRDAFRGPELRVSAKSTPTDLVSEADHAAEHLIRERLSAARPDDGVLGEEGGDVEGTSGVRWVVDPLDGTVNFLFGVPQWAVSIAAEDADGALVGVVYDAERDELFSAERRGTATLNGHAIKPSTKADLATALVGTGFGYDAEVRRAQAAVVAKLLPEVRDIRRFGAAAIDLAWTACGRLDAYYEHGLNAWDLAAGGLICECVGLEVRHVDPIGVSNPGVIVGPPTLVDALAPWLV</sequence>
<evidence type="ECO:0000256" key="1">
    <source>
        <dbReference type="ARBA" id="ARBA00001033"/>
    </source>
</evidence>
<comment type="pathway">
    <text evidence="3">Amino-acid biosynthesis; L-histidine biosynthesis; L-histidine from 5-phospho-alpha-D-ribose 1-diphosphate: step 8/9.</text>
</comment>
<comment type="similarity">
    <text evidence="10">Belongs to the inositol monophosphatase superfamily.</text>
</comment>
<name>A0A660L867_9ACTN</name>
<organism evidence="11 12">
    <name type="scientific">Solirubrobacter pauli</name>
    <dbReference type="NCBI Taxonomy" id="166793"/>
    <lineage>
        <taxon>Bacteria</taxon>
        <taxon>Bacillati</taxon>
        <taxon>Actinomycetota</taxon>
        <taxon>Thermoleophilia</taxon>
        <taxon>Solirubrobacterales</taxon>
        <taxon>Solirubrobacteraceae</taxon>
        <taxon>Solirubrobacter</taxon>
    </lineage>
</organism>
<dbReference type="OrthoDB" id="9772456at2"/>
<dbReference type="PRINTS" id="PR00377">
    <property type="entry name" value="IMPHPHTASES"/>
</dbReference>
<evidence type="ECO:0000256" key="3">
    <source>
        <dbReference type="ARBA" id="ARBA00004970"/>
    </source>
</evidence>
<feature type="binding site" evidence="9">
    <location>
        <position position="89"/>
    </location>
    <ligand>
        <name>Mg(2+)</name>
        <dbReference type="ChEBI" id="CHEBI:18420"/>
        <label>1</label>
        <note>catalytic</note>
    </ligand>
</feature>
<dbReference type="Proteomes" id="UP000278962">
    <property type="component" value="Unassembled WGS sequence"/>
</dbReference>
<proteinExistence type="inferred from homology"/>
<evidence type="ECO:0000256" key="8">
    <source>
        <dbReference type="ARBA" id="ARBA00053547"/>
    </source>
</evidence>
<dbReference type="EC" id="3.1.3.25" evidence="10"/>
<comment type="function">
    <text evidence="8">Catalyzes the dephosphorylation of histidinol-phosphate to histidinol, the direct precursor of histidine.</text>
</comment>
<dbReference type="AlphaFoldDB" id="A0A660L867"/>
<dbReference type="FunFam" id="3.30.540.10:FF:000003">
    <property type="entry name" value="Inositol-1-monophosphatase"/>
    <property type="match status" value="1"/>
</dbReference>
<evidence type="ECO:0000313" key="11">
    <source>
        <dbReference type="EMBL" id="RKQ90566.1"/>
    </source>
</evidence>
<dbReference type="SUPFAM" id="SSF56655">
    <property type="entry name" value="Carbohydrate phosphatase"/>
    <property type="match status" value="1"/>
</dbReference>
<evidence type="ECO:0000256" key="4">
    <source>
        <dbReference type="ARBA" id="ARBA00022723"/>
    </source>
</evidence>
<evidence type="ECO:0000256" key="5">
    <source>
        <dbReference type="ARBA" id="ARBA00022801"/>
    </source>
</evidence>
<keyword evidence="12" id="KW-1185">Reference proteome</keyword>
<dbReference type="GO" id="GO:0007165">
    <property type="term" value="P:signal transduction"/>
    <property type="evidence" value="ECO:0007669"/>
    <property type="project" value="TreeGrafter"/>
</dbReference>
<evidence type="ECO:0000313" key="12">
    <source>
        <dbReference type="Proteomes" id="UP000278962"/>
    </source>
</evidence>
<dbReference type="GO" id="GO:0006020">
    <property type="term" value="P:inositol metabolic process"/>
    <property type="evidence" value="ECO:0007669"/>
    <property type="project" value="TreeGrafter"/>
</dbReference>
<keyword evidence="5 10" id="KW-0378">Hydrolase</keyword>
<dbReference type="PANTHER" id="PTHR20854">
    <property type="entry name" value="INOSITOL MONOPHOSPHATASE"/>
    <property type="match status" value="1"/>
</dbReference>
<comment type="catalytic activity">
    <reaction evidence="7">
        <text>L-histidinol phosphate + H2O = L-histidinol + phosphate</text>
        <dbReference type="Rhea" id="RHEA:14465"/>
        <dbReference type="ChEBI" id="CHEBI:15377"/>
        <dbReference type="ChEBI" id="CHEBI:43474"/>
        <dbReference type="ChEBI" id="CHEBI:57699"/>
        <dbReference type="ChEBI" id="CHEBI:57980"/>
        <dbReference type="EC" id="3.1.3.15"/>
    </reaction>
</comment>
<evidence type="ECO:0000256" key="9">
    <source>
        <dbReference type="PIRSR" id="PIRSR600760-2"/>
    </source>
</evidence>
<dbReference type="CDD" id="cd01639">
    <property type="entry name" value="IMPase"/>
    <property type="match status" value="1"/>
</dbReference>
<comment type="cofactor">
    <cofactor evidence="2 9 10">
        <name>Mg(2+)</name>
        <dbReference type="ChEBI" id="CHEBI:18420"/>
    </cofactor>
</comment>
<keyword evidence="4 9" id="KW-0479">Metal-binding</keyword>
<feature type="binding site" evidence="9">
    <location>
        <position position="86"/>
    </location>
    <ligand>
        <name>Mg(2+)</name>
        <dbReference type="ChEBI" id="CHEBI:18420"/>
        <label>1</label>
        <note>catalytic</note>
    </ligand>
</feature>
<reference evidence="11 12" key="1">
    <citation type="submission" date="2018-10" db="EMBL/GenBank/DDBJ databases">
        <title>Genomic Encyclopedia of Archaeal and Bacterial Type Strains, Phase II (KMG-II): from individual species to whole genera.</title>
        <authorList>
            <person name="Goeker M."/>
        </authorList>
    </citation>
    <scope>NUCLEOTIDE SEQUENCE [LARGE SCALE GENOMIC DNA]</scope>
    <source>
        <strain evidence="11 12">DSM 14954</strain>
    </source>
</reference>
<dbReference type="Gene3D" id="3.40.190.80">
    <property type="match status" value="1"/>
</dbReference>
<dbReference type="GO" id="GO:0004401">
    <property type="term" value="F:histidinol-phosphatase activity"/>
    <property type="evidence" value="ECO:0007669"/>
    <property type="project" value="UniProtKB-EC"/>
</dbReference>
<feature type="binding site" evidence="9">
    <location>
        <position position="213"/>
    </location>
    <ligand>
        <name>Mg(2+)</name>
        <dbReference type="ChEBI" id="CHEBI:18420"/>
        <label>1</label>
        <note>catalytic</note>
    </ligand>
</feature>
<dbReference type="Pfam" id="PF00459">
    <property type="entry name" value="Inositol_P"/>
    <property type="match status" value="1"/>
</dbReference>
<evidence type="ECO:0000256" key="7">
    <source>
        <dbReference type="ARBA" id="ARBA00049158"/>
    </source>
</evidence>
<dbReference type="InterPro" id="IPR033942">
    <property type="entry name" value="IMPase"/>
</dbReference>
<comment type="caution">
    <text evidence="11">The sequence shown here is derived from an EMBL/GenBank/DDBJ whole genome shotgun (WGS) entry which is preliminary data.</text>
</comment>
<feature type="binding site" evidence="9">
    <location>
        <position position="88"/>
    </location>
    <ligand>
        <name>Mg(2+)</name>
        <dbReference type="ChEBI" id="CHEBI:18420"/>
        <label>1</label>
        <note>catalytic</note>
    </ligand>
</feature>
<evidence type="ECO:0000256" key="2">
    <source>
        <dbReference type="ARBA" id="ARBA00001946"/>
    </source>
</evidence>
<protein>
    <recommendedName>
        <fullName evidence="10">Inositol-1-monophosphatase</fullName>
        <ecNumber evidence="10">3.1.3.25</ecNumber>
    </recommendedName>
</protein>
<dbReference type="RefSeq" id="WP_121247403.1">
    <property type="nucleotide sequence ID" value="NZ_RBIL01000001.1"/>
</dbReference>
<gene>
    <name evidence="11" type="ORF">C8N24_0378</name>
</gene>
<dbReference type="PANTHER" id="PTHR20854:SF4">
    <property type="entry name" value="INOSITOL-1-MONOPHOSPHATASE-RELATED"/>
    <property type="match status" value="1"/>
</dbReference>
<dbReference type="InterPro" id="IPR000760">
    <property type="entry name" value="Inositol_monophosphatase-like"/>
</dbReference>
<dbReference type="GO" id="GO:0046872">
    <property type="term" value="F:metal ion binding"/>
    <property type="evidence" value="ECO:0007669"/>
    <property type="project" value="UniProtKB-KW"/>
</dbReference>
<evidence type="ECO:0000256" key="10">
    <source>
        <dbReference type="RuleBase" id="RU364068"/>
    </source>
</evidence>
<evidence type="ECO:0000256" key="6">
    <source>
        <dbReference type="ARBA" id="ARBA00022842"/>
    </source>
</evidence>